<dbReference type="GO" id="GO:0006357">
    <property type="term" value="P:regulation of transcription by RNA polymerase II"/>
    <property type="evidence" value="ECO:0007669"/>
    <property type="project" value="InterPro"/>
</dbReference>
<evidence type="ECO:0000256" key="3">
    <source>
        <dbReference type="ARBA" id="ARBA00020628"/>
    </source>
</evidence>
<feature type="chain" id="PRO_5040444641" description="Mediator of RNA polymerase II transcription subunit 5" evidence="10">
    <location>
        <begin position="19"/>
        <end position="801"/>
    </location>
</feature>
<dbReference type="Pfam" id="PF08689">
    <property type="entry name" value="Med5"/>
    <property type="match status" value="1"/>
</dbReference>
<dbReference type="InterPro" id="IPR014801">
    <property type="entry name" value="Mediator_Med5_fun"/>
</dbReference>
<comment type="subcellular location">
    <subcellularLocation>
        <location evidence="1 9">Nucleus</location>
    </subcellularLocation>
</comment>
<evidence type="ECO:0000256" key="8">
    <source>
        <dbReference type="ARBA" id="ARBA00031256"/>
    </source>
</evidence>
<name>A0A9N9EMG8_9GLOM</name>
<evidence type="ECO:0000256" key="1">
    <source>
        <dbReference type="ARBA" id="ARBA00004123"/>
    </source>
</evidence>
<comment type="similarity">
    <text evidence="2 9">Belongs to the Mediator complex subunit 5 family.</text>
</comment>
<evidence type="ECO:0000313" key="11">
    <source>
        <dbReference type="EMBL" id="CAG8680209.1"/>
    </source>
</evidence>
<dbReference type="AlphaFoldDB" id="A0A9N9EMG8"/>
<keyword evidence="6 9" id="KW-0804">Transcription</keyword>
<dbReference type="PANTHER" id="PTHR35784">
    <property type="entry name" value="MEDIATOR OF RNA POLYMERASE II TRANSCRIPTION SUBUNIT 5"/>
    <property type="match status" value="1"/>
</dbReference>
<comment type="subunit">
    <text evidence="9">Component of the Mediator complex.</text>
</comment>
<keyword evidence="4 9" id="KW-0805">Transcription regulation</keyword>
<feature type="signal peptide" evidence="10">
    <location>
        <begin position="1"/>
        <end position="18"/>
    </location>
</feature>
<evidence type="ECO:0000256" key="7">
    <source>
        <dbReference type="ARBA" id="ARBA00023242"/>
    </source>
</evidence>
<evidence type="ECO:0000256" key="6">
    <source>
        <dbReference type="ARBA" id="ARBA00023163"/>
    </source>
</evidence>
<dbReference type="InterPro" id="IPR021429">
    <property type="entry name" value="Mediator_Med24"/>
</dbReference>
<evidence type="ECO:0000313" key="12">
    <source>
        <dbReference type="Proteomes" id="UP000789759"/>
    </source>
</evidence>
<evidence type="ECO:0000256" key="5">
    <source>
        <dbReference type="ARBA" id="ARBA00023159"/>
    </source>
</evidence>
<keyword evidence="7 9" id="KW-0539">Nucleus</keyword>
<sequence>MYFKVFFLLLILPIIVPARVPYRRAATLNERQALIRCPPCPGPTATAFVEAPTSTETVTEREIITESCPEPTRTVTITKHEITTVTKTKTKVQNRPVMNDDAAVEYLEKLQRVKGVFDPVFYVELWMAALTGLAEEYGEYSGSGGHALLWKSFVLVKLPTLIEKLEARKSSKLGENEEIKFGRHECVFNQLSGFRGLLNACNQPVDGIIDIFLQVPDISADILKVCFKKNLLRREFVLRILELEWSGFNSMETDSYAGSILNDPNSDMIENLVSAVPTHFLDQESRIETILRLITEWCNNRELRHLSILCHFLSETSALLDIIHLYRHPSEILQPFEQLCNTWERSDDDDFESYLQDCESFGTIFLFFVNIIDRYENLKDILCDDKGFCHMWILQSSVVYEKRSLTMKKADMVDFWVNALSSIEDIPKDLILATNPRILIELAPTIFKRALAGIDKDSENSNGVTFETLSTNLEFFLKPHSSYALVGAIQWLCDDIFFKGQNTISSKVLKILISSKDFPISVSRLVANKVMNILDNSSGSLPSVEDNETDIRLKLAAASNEPVLSSSKHSPETLFSRFWIMFKSIVYGGRQRKSTPDNMNIEYDIESPQTDLSLNLSWWGPHHLDISLFRSCLEIHGPKIFVDLIVEDILNTSQKGVGYRAAELGASLITIPLCYTWNAHLHPNNLIYIFFSEVLVRVLDKKVTLYVQGQALGIMTLFVLITWNIQSNASTKIGGKGIYEVFIEYILPKFQNQKNDNENGINQHKETWSKLMYGPTRGFIDSLISNNDLIEEVPQLAVFKG</sequence>
<protein>
    <recommendedName>
        <fullName evidence="3 9">Mediator of RNA polymerase II transcription subunit 5</fullName>
    </recommendedName>
    <alternativeName>
        <fullName evidence="8 9">Mediator complex subunit 5</fullName>
    </alternativeName>
</protein>
<evidence type="ECO:0000256" key="9">
    <source>
        <dbReference type="RuleBase" id="RU364142"/>
    </source>
</evidence>
<dbReference type="PANTHER" id="PTHR35784:SF1">
    <property type="entry name" value="MEDIATOR OF RNA POLYMERASE II TRANSCRIPTION SUBUNIT 5"/>
    <property type="match status" value="1"/>
</dbReference>
<evidence type="ECO:0000256" key="2">
    <source>
        <dbReference type="ARBA" id="ARBA00008782"/>
    </source>
</evidence>
<evidence type="ECO:0000256" key="10">
    <source>
        <dbReference type="SAM" id="SignalP"/>
    </source>
</evidence>
<accession>A0A9N9EMG8</accession>
<dbReference type="EMBL" id="CAJVQA010009032">
    <property type="protein sequence ID" value="CAG8680209.1"/>
    <property type="molecule type" value="Genomic_DNA"/>
</dbReference>
<dbReference type="OrthoDB" id="5549158at2759"/>
<keyword evidence="10" id="KW-0732">Signal</keyword>
<comment type="function">
    <text evidence="9">Component of the Mediator complex, a coactivator involved in the regulated transcription of nearly all RNA polymerase II-dependent genes. Mediator functions as a bridge to convey information from gene-specific regulatory proteins to the basal RNA polymerase II transcription machinery. Mediator is recruited to promoters by direct interactions with regulatory proteins and serves as a scaffold for the assembly of a functional preinitiation complex with RNA polymerase II and the general transcription factors.</text>
</comment>
<evidence type="ECO:0000256" key="4">
    <source>
        <dbReference type="ARBA" id="ARBA00023015"/>
    </source>
</evidence>
<keyword evidence="5 9" id="KW-0010">Activator</keyword>
<dbReference type="Proteomes" id="UP000789759">
    <property type="component" value="Unassembled WGS sequence"/>
</dbReference>
<dbReference type="GO" id="GO:0016592">
    <property type="term" value="C:mediator complex"/>
    <property type="evidence" value="ECO:0007669"/>
    <property type="project" value="InterPro"/>
</dbReference>
<comment type="caution">
    <text evidence="11">The sequence shown here is derived from an EMBL/GenBank/DDBJ whole genome shotgun (WGS) entry which is preliminary data.</text>
</comment>
<organism evidence="11 12">
    <name type="scientific">Cetraspora pellucida</name>
    <dbReference type="NCBI Taxonomy" id="1433469"/>
    <lineage>
        <taxon>Eukaryota</taxon>
        <taxon>Fungi</taxon>
        <taxon>Fungi incertae sedis</taxon>
        <taxon>Mucoromycota</taxon>
        <taxon>Glomeromycotina</taxon>
        <taxon>Glomeromycetes</taxon>
        <taxon>Diversisporales</taxon>
        <taxon>Gigasporaceae</taxon>
        <taxon>Cetraspora</taxon>
    </lineage>
</organism>
<proteinExistence type="inferred from homology"/>
<reference evidence="11" key="1">
    <citation type="submission" date="2021-06" db="EMBL/GenBank/DDBJ databases">
        <authorList>
            <person name="Kallberg Y."/>
            <person name="Tangrot J."/>
            <person name="Rosling A."/>
        </authorList>
    </citation>
    <scope>NUCLEOTIDE SEQUENCE</scope>
    <source>
        <strain evidence="11">FL966</strain>
    </source>
</reference>
<dbReference type="GO" id="GO:0003712">
    <property type="term" value="F:transcription coregulator activity"/>
    <property type="evidence" value="ECO:0007669"/>
    <property type="project" value="InterPro"/>
</dbReference>
<keyword evidence="12" id="KW-1185">Reference proteome</keyword>
<gene>
    <name evidence="9" type="primary">MED5</name>
    <name evidence="11" type="ORF">CPELLU_LOCUS10744</name>
</gene>
<dbReference type="Pfam" id="PF11277">
    <property type="entry name" value="Med24_N"/>
    <property type="match status" value="1"/>
</dbReference>